<organism evidence="1 2">
    <name type="scientific">Cryobacterium psychrophilum</name>
    <dbReference type="NCBI Taxonomy" id="41988"/>
    <lineage>
        <taxon>Bacteria</taxon>
        <taxon>Bacillati</taxon>
        <taxon>Actinomycetota</taxon>
        <taxon>Actinomycetes</taxon>
        <taxon>Micrococcales</taxon>
        <taxon>Microbacteriaceae</taxon>
        <taxon>Cryobacterium</taxon>
    </lineage>
</organism>
<evidence type="ECO:0000313" key="2">
    <source>
        <dbReference type="Proteomes" id="UP000298218"/>
    </source>
</evidence>
<gene>
    <name evidence="1" type="ORF">E3T53_04470</name>
</gene>
<accession>A0A4Y8KQ20</accession>
<proteinExistence type="predicted"/>
<comment type="caution">
    <text evidence="1">The sequence shown here is derived from an EMBL/GenBank/DDBJ whole genome shotgun (WGS) entry which is preliminary data.</text>
</comment>
<dbReference type="EMBL" id="SOHQ01000013">
    <property type="protein sequence ID" value="TFD80880.1"/>
    <property type="molecule type" value="Genomic_DNA"/>
</dbReference>
<evidence type="ECO:0000313" key="1">
    <source>
        <dbReference type="EMBL" id="TFD80880.1"/>
    </source>
</evidence>
<keyword evidence="2" id="KW-1185">Reference proteome</keyword>
<dbReference type="Proteomes" id="UP000298218">
    <property type="component" value="Unassembled WGS sequence"/>
</dbReference>
<sequence length="283" mass="29086">MSTLVATYMSTNIDGTVNVDFGGGAVTVYSAGFTTPLPGTSVRVLRLNGFTLMLGPVKPNPTYGVVVATGTPFLTVRMPDGTEQQIGYISSYTTPAVDDAVLISWADGPMVIGTPAEVPTSAYIPPETGGGSAAQASPEFVATDSGNFYVPGGSWNYNDPWSSASNTGAFFYNNIAGTIPNSAAISLVQVYLTETFNQHPNVLAKVGLHSLGGKSGNPNIRDAVSISSGSGWKTLPNSFGDALKTGAALGVGFPTVPGGVSYHKFRGAAGGALEGQLRITYTA</sequence>
<reference evidence="1 2" key="1">
    <citation type="submission" date="2019-03" db="EMBL/GenBank/DDBJ databases">
        <title>Genomics of glacier-inhabiting Cryobacterium strains.</title>
        <authorList>
            <person name="Liu Q."/>
            <person name="Xin Y.-H."/>
        </authorList>
    </citation>
    <scope>NUCLEOTIDE SEQUENCE [LARGE SCALE GENOMIC DNA]</scope>
    <source>
        <strain evidence="1 2">CGMCC 1.4292</strain>
    </source>
</reference>
<protein>
    <submittedName>
        <fullName evidence="1">Uncharacterized protein</fullName>
    </submittedName>
</protein>
<name>A0A4Y8KQ20_9MICO</name>
<dbReference type="AlphaFoldDB" id="A0A4Y8KQ20"/>
<dbReference type="RefSeq" id="WP_206751352.1">
    <property type="nucleotide sequence ID" value="NZ_SOHQ01000013.1"/>
</dbReference>